<dbReference type="PANTHER" id="PTHR43244">
    <property type="match status" value="1"/>
</dbReference>
<dbReference type="Proteomes" id="UP000727993">
    <property type="component" value="Unassembled WGS sequence"/>
</dbReference>
<gene>
    <name evidence="2" type="ORF">IPN02_07275</name>
</gene>
<dbReference type="PANTHER" id="PTHR43244:SF2">
    <property type="entry name" value="CONSERVED HYPOTHETICAL ALANINE AND PROLINE-RICH PROTEIN"/>
    <property type="match status" value="1"/>
</dbReference>
<name>A0A936TCL5_9ACTN</name>
<comment type="caution">
    <text evidence="2">The sequence shown here is derived from an EMBL/GenBank/DDBJ whole genome shotgun (WGS) entry which is preliminary data.</text>
</comment>
<dbReference type="SUPFAM" id="SSF51679">
    <property type="entry name" value="Bacterial luciferase-like"/>
    <property type="match status" value="1"/>
</dbReference>
<reference evidence="2 3" key="1">
    <citation type="submission" date="2020-10" db="EMBL/GenBank/DDBJ databases">
        <title>Connecting structure to function with the recovery of over 1000 high-quality activated sludge metagenome-assembled genomes encoding full-length rRNA genes using long-read sequencing.</title>
        <authorList>
            <person name="Singleton C.M."/>
            <person name="Petriglieri F."/>
            <person name="Kristensen J.M."/>
            <person name="Kirkegaard R.H."/>
            <person name="Michaelsen T.Y."/>
            <person name="Andersen M.H."/>
            <person name="Karst S.M."/>
            <person name="Dueholm M.S."/>
            <person name="Nielsen P.H."/>
            <person name="Albertsen M."/>
        </authorList>
    </citation>
    <scope>NUCLEOTIDE SEQUENCE [LARGE SCALE GENOMIC DNA]</scope>
    <source>
        <strain evidence="2">Lyne_18-Q3-R50-59_MAXAC.006</strain>
    </source>
</reference>
<dbReference type="InterPro" id="IPR050564">
    <property type="entry name" value="F420-G6PD/mer"/>
</dbReference>
<organism evidence="2 3">
    <name type="scientific">Candidatus Neomicrothrix subdominans</name>
    <dbReference type="NCBI Taxonomy" id="2954438"/>
    <lineage>
        <taxon>Bacteria</taxon>
        <taxon>Bacillati</taxon>
        <taxon>Actinomycetota</taxon>
        <taxon>Acidimicrobiia</taxon>
        <taxon>Acidimicrobiales</taxon>
        <taxon>Microthrixaceae</taxon>
        <taxon>Candidatus Neomicrothrix</taxon>
    </lineage>
</organism>
<dbReference type="InterPro" id="IPR011251">
    <property type="entry name" value="Luciferase-like_dom"/>
</dbReference>
<dbReference type="GO" id="GO:0016705">
    <property type="term" value="F:oxidoreductase activity, acting on paired donors, with incorporation or reduction of molecular oxygen"/>
    <property type="evidence" value="ECO:0007669"/>
    <property type="project" value="InterPro"/>
</dbReference>
<evidence type="ECO:0000313" key="3">
    <source>
        <dbReference type="Proteomes" id="UP000727993"/>
    </source>
</evidence>
<dbReference type="InterPro" id="IPR019921">
    <property type="entry name" value="Lucif-like_OxRdtase_Rv2161c"/>
</dbReference>
<dbReference type="EMBL" id="JADJZA010000003">
    <property type="protein sequence ID" value="MBK9296636.1"/>
    <property type="molecule type" value="Genomic_DNA"/>
</dbReference>
<proteinExistence type="predicted"/>
<dbReference type="Pfam" id="PF00296">
    <property type="entry name" value="Bac_luciferase"/>
    <property type="match status" value="1"/>
</dbReference>
<evidence type="ECO:0000313" key="2">
    <source>
        <dbReference type="EMBL" id="MBK9296636.1"/>
    </source>
</evidence>
<dbReference type="InterPro" id="IPR036661">
    <property type="entry name" value="Luciferase-like_sf"/>
</dbReference>
<sequence>MDFGIVFANTGPFVDPEAAAAFAIKAEEVGFESLWTVEHVVVPAGYESTYPYDPSGRMPGNDDAPIPDPLIWLSYLAAVTSRIKLATGILIVPQRNPLVLAKQLATLDAMSGGRMEFGIGVGWLEEEFDALGVPFDGRGRRTDDYIAAMRALWADDRATHHGEFTSFDDCVMRPQPERGAIPVHVGGHSDAAARRAGRLGDGFFPGKGDHAELTRLFDVARAAAAEAGNDPDDLVLTSGGNGAVGSRALDEVKALAEMGVDRVVLPSFLFWKDTDAALERYEAEVISKAP</sequence>
<dbReference type="NCBIfam" id="TIGR03619">
    <property type="entry name" value="F420_Rv2161c"/>
    <property type="match status" value="1"/>
</dbReference>
<feature type="domain" description="Luciferase-like" evidence="1">
    <location>
        <begin position="14"/>
        <end position="246"/>
    </location>
</feature>
<dbReference type="Gene3D" id="3.20.20.30">
    <property type="entry name" value="Luciferase-like domain"/>
    <property type="match status" value="1"/>
</dbReference>
<protein>
    <submittedName>
        <fullName evidence="2">LLM class F420-dependent oxidoreductase</fullName>
    </submittedName>
</protein>
<dbReference type="AlphaFoldDB" id="A0A936TCL5"/>
<accession>A0A936TCL5</accession>
<evidence type="ECO:0000259" key="1">
    <source>
        <dbReference type="Pfam" id="PF00296"/>
    </source>
</evidence>